<dbReference type="KEGG" id="dcr:108216337"/>
<dbReference type="AlphaFoldDB" id="A0A165A7X0"/>
<dbReference type="PROSITE" id="PS00108">
    <property type="entry name" value="PROTEIN_KINASE_ST"/>
    <property type="match status" value="1"/>
</dbReference>
<dbReference type="GO" id="GO:0005524">
    <property type="term" value="F:ATP binding"/>
    <property type="evidence" value="ECO:0007669"/>
    <property type="project" value="UniProtKB-UniRule"/>
</dbReference>
<keyword evidence="6 11" id="KW-0547">Nucleotide-binding</keyword>
<dbReference type="PANTHER" id="PTHR47985:SF41">
    <property type="entry name" value="SERINE_THREONINE-PROTEIN KINASE PBL5-RELATED"/>
    <property type="match status" value="1"/>
</dbReference>
<keyword evidence="10" id="KW-0449">Lipoprotein</keyword>
<dbReference type="InterPro" id="IPR000719">
    <property type="entry name" value="Prot_kinase_dom"/>
</dbReference>
<dbReference type="Proteomes" id="UP000077755">
    <property type="component" value="Chromosome 4"/>
</dbReference>
<evidence type="ECO:0000313" key="12">
    <source>
        <dbReference type="EMBL" id="WOG95835.1"/>
    </source>
</evidence>
<evidence type="ECO:0000256" key="5">
    <source>
        <dbReference type="ARBA" id="ARBA00022679"/>
    </source>
</evidence>
<keyword evidence="9" id="KW-0472">Membrane</keyword>
<evidence type="ECO:0000256" key="3">
    <source>
        <dbReference type="ARBA" id="ARBA00022475"/>
    </source>
</evidence>
<dbReference type="PROSITE" id="PS00107">
    <property type="entry name" value="PROTEIN_KINASE_ATP"/>
    <property type="match status" value="1"/>
</dbReference>
<evidence type="ECO:0000256" key="8">
    <source>
        <dbReference type="ARBA" id="ARBA00022840"/>
    </source>
</evidence>
<name>A0A165A7X0_DAUCS</name>
<evidence type="ECO:0000256" key="6">
    <source>
        <dbReference type="ARBA" id="ARBA00022741"/>
    </source>
</evidence>
<keyword evidence="3" id="KW-1003">Cell membrane</keyword>
<dbReference type="FunFam" id="3.30.200.20:FF:000162">
    <property type="entry name" value="Adenine nucleotide alpha hydrolase-like domain kinase"/>
    <property type="match status" value="1"/>
</dbReference>
<dbReference type="GO" id="GO:0004674">
    <property type="term" value="F:protein serine/threonine kinase activity"/>
    <property type="evidence" value="ECO:0007669"/>
    <property type="project" value="UniProtKB-KW"/>
</dbReference>
<dbReference type="PANTHER" id="PTHR47985">
    <property type="entry name" value="OS07G0668900 PROTEIN"/>
    <property type="match status" value="1"/>
</dbReference>
<evidence type="ECO:0000256" key="1">
    <source>
        <dbReference type="ARBA" id="ARBA00004193"/>
    </source>
</evidence>
<dbReference type="InterPro" id="IPR008271">
    <property type="entry name" value="Ser/Thr_kinase_AS"/>
</dbReference>
<comment type="similarity">
    <text evidence="2">Belongs to the protein kinase superfamily. Ser/Thr protein kinase family.</text>
</comment>
<evidence type="ECO:0000256" key="9">
    <source>
        <dbReference type="ARBA" id="ARBA00023136"/>
    </source>
</evidence>
<dbReference type="EMBL" id="CP093346">
    <property type="protein sequence ID" value="WOG95835.1"/>
    <property type="molecule type" value="Genomic_DNA"/>
</dbReference>
<keyword evidence="4 11" id="KW-0723">Serine/threonine-protein kinase</keyword>
<keyword evidence="7" id="KW-0418">Kinase</keyword>
<keyword evidence="5" id="KW-0808">Transferase</keyword>
<dbReference type="FunFam" id="1.10.510.10:FF:000032">
    <property type="entry name" value="Serine/threonine-protein kinase PBS1"/>
    <property type="match status" value="1"/>
</dbReference>
<evidence type="ECO:0000256" key="4">
    <source>
        <dbReference type="ARBA" id="ARBA00022527"/>
    </source>
</evidence>
<dbReference type="OrthoDB" id="4062651at2759"/>
<dbReference type="Gramene" id="KZM97065">
    <property type="protein sequence ID" value="KZM97065"/>
    <property type="gene ID" value="DCAR_015573"/>
</dbReference>
<keyword evidence="13" id="KW-1185">Reference proteome</keyword>
<gene>
    <name evidence="12" type="ORF">DCAR_0415164</name>
</gene>
<accession>A0A165A7X0</accession>
<evidence type="ECO:0000256" key="11">
    <source>
        <dbReference type="RuleBase" id="RU000304"/>
    </source>
</evidence>
<reference evidence="12" key="1">
    <citation type="journal article" date="2016" name="Nat. Genet.">
        <title>A high-quality carrot genome assembly provides new insights into carotenoid accumulation and asterid genome evolution.</title>
        <authorList>
            <person name="Iorizzo M."/>
            <person name="Ellison S."/>
            <person name="Senalik D."/>
            <person name="Zeng P."/>
            <person name="Satapoomin P."/>
            <person name="Huang J."/>
            <person name="Bowman M."/>
            <person name="Iovene M."/>
            <person name="Sanseverino W."/>
            <person name="Cavagnaro P."/>
            <person name="Yildiz M."/>
            <person name="Macko-Podgorni A."/>
            <person name="Moranska E."/>
            <person name="Grzebelus E."/>
            <person name="Grzebelus D."/>
            <person name="Ashrafi H."/>
            <person name="Zheng Z."/>
            <person name="Cheng S."/>
            <person name="Spooner D."/>
            <person name="Van Deynze A."/>
            <person name="Simon P."/>
        </authorList>
    </citation>
    <scope>NUCLEOTIDE SEQUENCE</scope>
    <source>
        <tissue evidence="12">Leaf</tissue>
    </source>
</reference>
<evidence type="ECO:0000256" key="7">
    <source>
        <dbReference type="ARBA" id="ARBA00022777"/>
    </source>
</evidence>
<comment type="subcellular location">
    <subcellularLocation>
        <location evidence="1">Cell membrane</location>
        <topology evidence="1">Lipid-anchor</topology>
    </subcellularLocation>
</comment>
<dbReference type="InterPro" id="IPR017441">
    <property type="entry name" value="Protein_kinase_ATP_BS"/>
</dbReference>
<dbReference type="InterPro" id="IPR011009">
    <property type="entry name" value="Kinase-like_dom_sf"/>
</dbReference>
<organism evidence="12 13">
    <name type="scientific">Daucus carota subsp. sativus</name>
    <name type="common">Carrot</name>
    <dbReference type="NCBI Taxonomy" id="79200"/>
    <lineage>
        <taxon>Eukaryota</taxon>
        <taxon>Viridiplantae</taxon>
        <taxon>Streptophyta</taxon>
        <taxon>Embryophyta</taxon>
        <taxon>Tracheophyta</taxon>
        <taxon>Spermatophyta</taxon>
        <taxon>Magnoliopsida</taxon>
        <taxon>eudicotyledons</taxon>
        <taxon>Gunneridae</taxon>
        <taxon>Pentapetalae</taxon>
        <taxon>asterids</taxon>
        <taxon>campanulids</taxon>
        <taxon>Apiales</taxon>
        <taxon>Apiaceae</taxon>
        <taxon>Apioideae</taxon>
        <taxon>Scandiceae</taxon>
        <taxon>Daucinae</taxon>
        <taxon>Daucus</taxon>
        <taxon>Daucus sect. Daucus</taxon>
    </lineage>
</organism>
<dbReference type="InterPro" id="IPR001245">
    <property type="entry name" value="Ser-Thr/Tyr_kinase_cat_dom"/>
</dbReference>
<evidence type="ECO:0000256" key="10">
    <source>
        <dbReference type="ARBA" id="ARBA00023288"/>
    </source>
</evidence>
<dbReference type="SMART" id="SM00220">
    <property type="entry name" value="S_TKc"/>
    <property type="match status" value="1"/>
</dbReference>
<dbReference type="Pfam" id="PF07714">
    <property type="entry name" value="PK_Tyr_Ser-Thr"/>
    <property type="match status" value="1"/>
</dbReference>
<dbReference type="PROSITE" id="PS50011">
    <property type="entry name" value="PROTEIN_KINASE_DOM"/>
    <property type="match status" value="1"/>
</dbReference>
<dbReference type="SUPFAM" id="SSF56112">
    <property type="entry name" value="Protein kinase-like (PK-like)"/>
    <property type="match status" value="1"/>
</dbReference>
<evidence type="ECO:0000256" key="2">
    <source>
        <dbReference type="ARBA" id="ARBA00008684"/>
    </source>
</evidence>
<dbReference type="GO" id="GO:0005886">
    <property type="term" value="C:plasma membrane"/>
    <property type="evidence" value="ECO:0007669"/>
    <property type="project" value="UniProtKB-SubCell"/>
</dbReference>
<proteinExistence type="inferred from homology"/>
<keyword evidence="8 11" id="KW-0067">ATP-binding</keyword>
<dbReference type="OMA" id="LHNEMEP"/>
<evidence type="ECO:0000313" key="13">
    <source>
        <dbReference type="Proteomes" id="UP000077755"/>
    </source>
</evidence>
<sequence length="380" mass="42693">MGCFPWSRDVTKRLKNKMEYKALDQNYDHPRTTLDASEDSSEDTDKKEDYGGVEQSVVSKELDCNRRVGDDDRKKGKSKSFKLSELLHATENFSMENLLGEGGFGKVFKGKLKETGELLAIKKLDSDGSQGIREFVVEMMTLSLVDHPNLVKLVGYCVEAGQKLLVYEYMSLGSLEGHLHGPNRKGLDWNIRMKIAAGAARGLEYLHDKMNPPIIYRDLKCSNLLLGEDYHPKLSDFGLAKVGPTGNNTHVSTRVMGTYGYCAPEYAMTGQLTFKSDIYSFGVFLLEIITGRRAIDKRKSAKEQNLVAWARPLLKNRENIYHMVDPALQGRYPAKSLYKAFATALICVQEQPSKRPRVSDVVKALDHIVSQTYTPQSHPS</sequence>
<protein>
    <submittedName>
        <fullName evidence="12">Uncharacterized protein</fullName>
    </submittedName>
</protein>
<dbReference type="Gene3D" id="3.30.200.20">
    <property type="entry name" value="Phosphorylase Kinase, domain 1"/>
    <property type="match status" value="1"/>
</dbReference>
<dbReference type="Gene3D" id="1.10.510.10">
    <property type="entry name" value="Transferase(Phosphotransferase) domain 1"/>
    <property type="match status" value="1"/>
</dbReference>
<reference evidence="12" key="2">
    <citation type="submission" date="2022-03" db="EMBL/GenBank/DDBJ databases">
        <title>Draft title - Genomic analysis of global carrot germplasm unveils the trajectory of domestication and the origin of high carotenoid orange carrot.</title>
        <authorList>
            <person name="Iorizzo M."/>
            <person name="Ellison S."/>
            <person name="Senalik D."/>
            <person name="Macko-Podgorni A."/>
            <person name="Grzebelus D."/>
            <person name="Bostan H."/>
            <person name="Rolling W."/>
            <person name="Curaba J."/>
            <person name="Simon P."/>
        </authorList>
    </citation>
    <scope>NUCLEOTIDE SEQUENCE</scope>
    <source>
        <tissue evidence="12">Leaf</tissue>
    </source>
</reference>